<evidence type="ECO:0000313" key="4">
    <source>
        <dbReference type="Proteomes" id="UP000180252"/>
    </source>
</evidence>
<keyword evidence="5" id="KW-1185">Reference proteome</keyword>
<gene>
    <name evidence="3" type="ORF">B0A71_02895</name>
    <name evidence="2" type="ORF">BHE19_02850</name>
</gene>
<evidence type="ECO:0000313" key="2">
    <source>
        <dbReference type="EMBL" id="OHT46981.1"/>
    </source>
</evidence>
<reference evidence="2" key="2">
    <citation type="submission" date="2016-09" db="EMBL/GenBank/DDBJ databases">
        <authorList>
            <person name="Capua I."/>
            <person name="De Benedictis P."/>
            <person name="Joannis T."/>
            <person name="Lombin L.H."/>
            <person name="Cattoli G."/>
        </authorList>
    </citation>
    <scope>NUCLEOTIDE SEQUENCE [LARGE SCALE GENOMIC DNA]</scope>
    <source>
        <strain evidence="2">MSU</strain>
    </source>
</reference>
<feature type="domain" description="DUF7716" evidence="1">
    <location>
        <begin position="3"/>
        <end position="105"/>
    </location>
</feature>
<dbReference type="Proteomes" id="UP000180252">
    <property type="component" value="Unassembled WGS sequence"/>
</dbReference>
<dbReference type="Pfam" id="PF24832">
    <property type="entry name" value="DUF7716"/>
    <property type="match status" value="1"/>
</dbReference>
<name>A0A1S1JBN7_9FLAO</name>
<organism evidence="2 4">
    <name type="scientific">Flavobacterium tructae</name>
    <dbReference type="NCBI Taxonomy" id="1114873"/>
    <lineage>
        <taxon>Bacteria</taxon>
        <taxon>Pseudomonadati</taxon>
        <taxon>Bacteroidota</taxon>
        <taxon>Flavobacteriia</taxon>
        <taxon>Flavobacteriales</taxon>
        <taxon>Flavobacteriaceae</taxon>
        <taxon>Flavobacterium</taxon>
    </lineage>
</organism>
<dbReference type="OrthoDB" id="1376061at2"/>
<reference evidence="3 5" key="3">
    <citation type="submission" date="2016-11" db="EMBL/GenBank/DDBJ databases">
        <title>Whole genomes of Flavobacteriaceae.</title>
        <authorList>
            <person name="Stine C."/>
            <person name="Li C."/>
            <person name="Tadesse D."/>
        </authorList>
    </citation>
    <scope>NUCLEOTIDE SEQUENCE [LARGE SCALE GENOMIC DNA]</scope>
    <source>
        <strain evidence="3 5">ATCC BAA-2541</strain>
    </source>
</reference>
<dbReference type="EMBL" id="MIKE01000011">
    <property type="protein sequence ID" value="OHT46981.1"/>
    <property type="molecule type" value="Genomic_DNA"/>
</dbReference>
<dbReference type="EMBL" id="MUHG01000002">
    <property type="protein sequence ID" value="OXB22492.1"/>
    <property type="molecule type" value="Genomic_DNA"/>
</dbReference>
<proteinExistence type="predicted"/>
<evidence type="ECO:0000313" key="3">
    <source>
        <dbReference type="EMBL" id="OXB22492.1"/>
    </source>
</evidence>
<dbReference type="AlphaFoldDB" id="A0A1S1JBN7"/>
<evidence type="ECO:0000259" key="1">
    <source>
        <dbReference type="Pfam" id="PF24832"/>
    </source>
</evidence>
<reference evidence="4" key="1">
    <citation type="submission" date="2016-09" db="EMBL/GenBank/DDBJ databases">
        <authorList>
            <person name="Chen S."/>
            <person name="Walker E."/>
        </authorList>
    </citation>
    <scope>NUCLEOTIDE SEQUENCE [LARGE SCALE GENOMIC DNA]</scope>
    <source>
        <strain evidence="4">MSU</strain>
    </source>
</reference>
<dbReference type="Proteomes" id="UP000198319">
    <property type="component" value="Unassembled WGS sequence"/>
</dbReference>
<dbReference type="InterPro" id="IPR056133">
    <property type="entry name" value="DUF7716"/>
</dbReference>
<protein>
    <recommendedName>
        <fullName evidence="1">DUF7716 domain-containing protein</fullName>
    </recommendedName>
</protein>
<accession>A0A1S1JBN7</accession>
<sequence length="107" mass="12484">MELISIRDVLSHPEENLNWFYLPPNSGQWNLDTLGIFSLDSRDFAPDSDEYLPEQVKKMGWIETLDAASIEDVVENAIEELENPSINQLFDAFIFYYENDAFLEFEN</sequence>
<comment type="caution">
    <text evidence="2">The sequence shown here is derived from an EMBL/GenBank/DDBJ whole genome shotgun (WGS) entry which is preliminary data.</text>
</comment>
<dbReference type="STRING" id="1278819.BHE19_02850"/>
<evidence type="ECO:0000313" key="5">
    <source>
        <dbReference type="Proteomes" id="UP000198319"/>
    </source>
</evidence>